<name>A0A2G9QDE0_AQUCT</name>
<accession>A0A2G9QDE0</accession>
<evidence type="ECO:0000313" key="2">
    <source>
        <dbReference type="Proteomes" id="UP000228934"/>
    </source>
</evidence>
<proteinExistence type="predicted"/>
<sequence>MELQNLYLIYLSGLTSLDISKLMSIILHHNFYVQYYTKQR</sequence>
<protein>
    <submittedName>
        <fullName evidence="1">Uncharacterized protein</fullName>
    </submittedName>
</protein>
<keyword evidence="2" id="KW-1185">Reference proteome</keyword>
<dbReference type="Proteomes" id="UP000228934">
    <property type="component" value="Unassembled WGS sequence"/>
</dbReference>
<dbReference type="EMBL" id="KZ059949">
    <property type="protein sequence ID" value="PIO13083.1"/>
    <property type="molecule type" value="Genomic_DNA"/>
</dbReference>
<gene>
    <name evidence="1" type="ORF">AB205_0113930</name>
</gene>
<reference evidence="2" key="1">
    <citation type="journal article" date="2017" name="Nat. Commun.">
        <title>The North American bullfrog draft genome provides insight into hormonal regulation of long noncoding RNA.</title>
        <authorList>
            <person name="Hammond S.A."/>
            <person name="Warren R.L."/>
            <person name="Vandervalk B.P."/>
            <person name="Kucuk E."/>
            <person name="Khan H."/>
            <person name="Gibb E.A."/>
            <person name="Pandoh P."/>
            <person name="Kirk H."/>
            <person name="Zhao Y."/>
            <person name="Jones M."/>
            <person name="Mungall A.J."/>
            <person name="Coope R."/>
            <person name="Pleasance S."/>
            <person name="Moore R.A."/>
            <person name="Holt R.A."/>
            <person name="Round J.M."/>
            <person name="Ohora S."/>
            <person name="Walle B.V."/>
            <person name="Veldhoen N."/>
            <person name="Helbing C.C."/>
            <person name="Birol I."/>
        </authorList>
    </citation>
    <scope>NUCLEOTIDE SEQUENCE [LARGE SCALE GENOMIC DNA]</scope>
</reference>
<dbReference type="AlphaFoldDB" id="A0A2G9QDE0"/>
<organism evidence="1 2">
    <name type="scientific">Aquarana catesbeiana</name>
    <name type="common">American bullfrog</name>
    <name type="synonym">Rana catesbeiana</name>
    <dbReference type="NCBI Taxonomy" id="8400"/>
    <lineage>
        <taxon>Eukaryota</taxon>
        <taxon>Metazoa</taxon>
        <taxon>Chordata</taxon>
        <taxon>Craniata</taxon>
        <taxon>Vertebrata</taxon>
        <taxon>Euteleostomi</taxon>
        <taxon>Amphibia</taxon>
        <taxon>Batrachia</taxon>
        <taxon>Anura</taxon>
        <taxon>Neobatrachia</taxon>
        <taxon>Ranoidea</taxon>
        <taxon>Ranidae</taxon>
        <taxon>Aquarana</taxon>
    </lineage>
</organism>
<evidence type="ECO:0000313" key="1">
    <source>
        <dbReference type="EMBL" id="PIO13083.1"/>
    </source>
</evidence>